<dbReference type="SUPFAM" id="SSF56349">
    <property type="entry name" value="DNA breaking-rejoining enzymes"/>
    <property type="match status" value="1"/>
</dbReference>
<accession>A0A1C9EI13</accession>
<keyword evidence="4" id="KW-0378">Hydrolase</keyword>
<keyword evidence="10" id="KW-1185">Reference proteome</keyword>
<dbReference type="GO" id="GO:0075713">
    <property type="term" value="P:establishment of integrated proviral latency"/>
    <property type="evidence" value="ECO:0007669"/>
    <property type="project" value="UniProtKB-KW"/>
</dbReference>
<evidence type="ECO:0000259" key="8">
    <source>
        <dbReference type="PROSITE" id="PS51898"/>
    </source>
</evidence>
<dbReference type="PANTHER" id="PTHR30349">
    <property type="entry name" value="PHAGE INTEGRASE-RELATED"/>
    <property type="match status" value="1"/>
</dbReference>
<dbReference type="CDD" id="cd00397">
    <property type="entry name" value="DNA_BRE_C"/>
    <property type="match status" value="1"/>
</dbReference>
<dbReference type="InterPro" id="IPR011010">
    <property type="entry name" value="DNA_brk_join_enz"/>
</dbReference>
<evidence type="ECO:0000256" key="3">
    <source>
        <dbReference type="ARBA" id="ARBA00022679"/>
    </source>
</evidence>
<dbReference type="Gene3D" id="1.10.443.10">
    <property type="entry name" value="Intergrase catalytic core"/>
    <property type="match status" value="1"/>
</dbReference>
<dbReference type="InterPro" id="IPR050090">
    <property type="entry name" value="Tyrosine_recombinase_XerCD"/>
</dbReference>
<dbReference type="GeneID" id="29078399"/>
<evidence type="ECO:0000256" key="1">
    <source>
        <dbReference type="ARBA" id="ARBA00008857"/>
    </source>
</evidence>
<dbReference type="Pfam" id="PF00589">
    <property type="entry name" value="Phage_integrase"/>
    <property type="match status" value="1"/>
</dbReference>
<dbReference type="Proteomes" id="UP000201968">
    <property type="component" value="Segment"/>
</dbReference>
<name>A0A1C9EI13_9CAUD</name>
<gene>
    <name evidence="9" type="primary">34</name>
    <name evidence="9" type="ORF">SEA_NYCEIRAE_34</name>
</gene>
<keyword evidence="7" id="KW-1179">Viral genome integration</keyword>
<keyword evidence="6" id="KW-0233">DNA recombination</keyword>
<comment type="similarity">
    <text evidence="1">Belongs to the 'phage' integrase family.</text>
</comment>
<sequence>MNVMPGGQYGSSVSHLDDHCRWMMRAGRSDRLIKLRRMHLQYLSEFIECDPFDATEAQLEQWQDSLPRQQIRIKTSYIRPYYMWAHARGLRPDNPAALLVTPGARVTVPRPMATGDLQLSARLASPRLLAWILLAAYGGLRAKEIAHLLVEDFIIDRGAVYIHLKRTKGEAERITAIPRWVWDQIDPQLPTHGPCWQRLRGTGPVTPQQVSQAVNTHLHACGVRSTLHTLRHWAGTQAVDATDNLRLAQEYMGHRNPEMTAGYSRVRPHRLAAMVERFERITLTDDGDDSAASMGLLAA</sequence>
<evidence type="ECO:0000256" key="7">
    <source>
        <dbReference type="ARBA" id="ARBA00023195"/>
    </source>
</evidence>
<evidence type="ECO:0000256" key="2">
    <source>
        <dbReference type="ARBA" id="ARBA00016082"/>
    </source>
</evidence>
<dbReference type="OrthoDB" id="3834at10239"/>
<dbReference type="GO" id="GO:0006310">
    <property type="term" value="P:DNA recombination"/>
    <property type="evidence" value="ECO:0007669"/>
    <property type="project" value="UniProtKB-KW"/>
</dbReference>
<dbReference type="GO" id="GO:0003677">
    <property type="term" value="F:DNA binding"/>
    <property type="evidence" value="ECO:0007669"/>
    <property type="project" value="InterPro"/>
</dbReference>
<organism evidence="9 10">
    <name type="scientific">Gordonia phage Nyceirae</name>
    <dbReference type="NCBI Taxonomy" id="1887651"/>
    <lineage>
        <taxon>Viruses</taxon>
        <taxon>Duplodnaviria</taxon>
        <taxon>Heunggongvirae</taxon>
        <taxon>Uroviricota</taxon>
        <taxon>Caudoviricetes</taxon>
        <taxon>Nyceiraevirus</taxon>
        <taxon>Nyceiraevirus nyceirae</taxon>
    </lineage>
</organism>
<evidence type="ECO:0000313" key="9">
    <source>
        <dbReference type="EMBL" id="AON97397.1"/>
    </source>
</evidence>
<dbReference type="GO" id="GO:0016787">
    <property type="term" value="F:hydrolase activity"/>
    <property type="evidence" value="ECO:0007669"/>
    <property type="project" value="UniProtKB-KW"/>
</dbReference>
<evidence type="ECO:0000313" key="10">
    <source>
        <dbReference type="Proteomes" id="UP000201968"/>
    </source>
</evidence>
<dbReference type="KEGG" id="vg:29078399"/>
<feature type="domain" description="Tyr recombinase" evidence="8">
    <location>
        <begin position="107"/>
        <end position="276"/>
    </location>
</feature>
<dbReference type="PANTHER" id="PTHR30349:SF64">
    <property type="entry name" value="PROPHAGE INTEGRASE INTD-RELATED"/>
    <property type="match status" value="1"/>
</dbReference>
<dbReference type="GO" id="GO:0015074">
    <property type="term" value="P:DNA integration"/>
    <property type="evidence" value="ECO:0007669"/>
    <property type="project" value="UniProtKB-KW"/>
</dbReference>
<evidence type="ECO:0000256" key="4">
    <source>
        <dbReference type="ARBA" id="ARBA00022801"/>
    </source>
</evidence>
<keyword evidence="3" id="KW-0808">Transferase</keyword>
<dbReference type="GO" id="GO:0044826">
    <property type="term" value="P:viral genome integration into host DNA"/>
    <property type="evidence" value="ECO:0007669"/>
    <property type="project" value="UniProtKB-KW"/>
</dbReference>
<reference evidence="10" key="1">
    <citation type="submission" date="2016-07" db="EMBL/GenBank/DDBJ databases">
        <authorList>
            <person name="Florea S."/>
            <person name="Webb J.S."/>
            <person name="Jaromczyk J."/>
            <person name="Schardl C.L."/>
        </authorList>
    </citation>
    <scope>NUCLEOTIDE SEQUENCE [LARGE SCALE GENOMIC DNA]</scope>
</reference>
<dbReference type="PROSITE" id="PS51898">
    <property type="entry name" value="TYR_RECOMBINASE"/>
    <property type="match status" value="1"/>
</dbReference>
<keyword evidence="5" id="KW-0229">DNA integration</keyword>
<protein>
    <recommendedName>
        <fullName evidence="2">Integrase</fullName>
    </recommendedName>
</protein>
<dbReference type="GO" id="GO:0016740">
    <property type="term" value="F:transferase activity"/>
    <property type="evidence" value="ECO:0007669"/>
    <property type="project" value="UniProtKB-KW"/>
</dbReference>
<proteinExistence type="inferred from homology"/>
<keyword evidence="7" id="KW-1160">Virus entry into host cell</keyword>
<evidence type="ECO:0000256" key="6">
    <source>
        <dbReference type="ARBA" id="ARBA00023172"/>
    </source>
</evidence>
<dbReference type="InterPro" id="IPR013762">
    <property type="entry name" value="Integrase-like_cat_sf"/>
</dbReference>
<dbReference type="RefSeq" id="YP_009277952.1">
    <property type="nucleotide sequence ID" value="NC_031004.1"/>
</dbReference>
<evidence type="ECO:0000256" key="5">
    <source>
        <dbReference type="ARBA" id="ARBA00022908"/>
    </source>
</evidence>
<dbReference type="EMBL" id="KX557282">
    <property type="protein sequence ID" value="AON97397.1"/>
    <property type="molecule type" value="Genomic_DNA"/>
</dbReference>
<dbReference type="InterPro" id="IPR002104">
    <property type="entry name" value="Integrase_catalytic"/>
</dbReference>